<feature type="domain" description="Ig-like" evidence="13">
    <location>
        <begin position="470"/>
        <end position="555"/>
    </location>
</feature>
<dbReference type="SMART" id="SM00409">
    <property type="entry name" value="IG"/>
    <property type="match status" value="6"/>
</dbReference>
<feature type="domain" description="Ig-like" evidence="13">
    <location>
        <begin position="377"/>
        <end position="452"/>
    </location>
</feature>
<dbReference type="EMBL" id="CP092867">
    <property type="protein sequence ID" value="UYV67462.1"/>
    <property type="molecule type" value="Genomic_DNA"/>
</dbReference>
<feature type="domain" description="Ig-like" evidence="13">
    <location>
        <begin position="560"/>
        <end position="647"/>
    </location>
</feature>
<evidence type="ECO:0000313" key="16">
    <source>
        <dbReference type="Proteomes" id="UP001235939"/>
    </source>
</evidence>
<keyword evidence="11" id="KW-0393">Immunoglobulin domain</keyword>
<dbReference type="InterPro" id="IPR036116">
    <property type="entry name" value="FN3_sf"/>
</dbReference>
<dbReference type="PROSITE" id="PS50853">
    <property type="entry name" value="FN3"/>
    <property type="match status" value="4"/>
</dbReference>
<keyword evidence="3" id="KW-0812">Transmembrane</keyword>
<dbReference type="Pfam" id="PF07679">
    <property type="entry name" value="I-set"/>
    <property type="match status" value="2"/>
</dbReference>
<dbReference type="PROSITE" id="PS01353">
    <property type="entry name" value="HEMATOPO_REC_L_F2"/>
    <property type="match status" value="1"/>
</dbReference>
<keyword evidence="10" id="KW-0325">Glycoprotein</keyword>
<feature type="domain" description="Fibronectin type-III" evidence="14">
    <location>
        <begin position="948"/>
        <end position="1049"/>
    </location>
</feature>
<feature type="domain" description="Fibronectin type-III" evidence="14">
    <location>
        <begin position="747"/>
        <end position="847"/>
    </location>
</feature>
<dbReference type="SUPFAM" id="SSF48726">
    <property type="entry name" value="Immunoglobulin"/>
    <property type="match status" value="6"/>
</dbReference>
<keyword evidence="6" id="KW-1133">Transmembrane helix</keyword>
<dbReference type="InterPro" id="IPR003599">
    <property type="entry name" value="Ig_sub"/>
</dbReference>
<evidence type="ECO:0000256" key="1">
    <source>
        <dbReference type="ARBA" id="ARBA00004479"/>
    </source>
</evidence>
<keyword evidence="7" id="KW-0472">Membrane</keyword>
<feature type="domain" description="Ig-like" evidence="13">
    <location>
        <begin position="171"/>
        <end position="269"/>
    </location>
</feature>
<evidence type="ECO:0000256" key="9">
    <source>
        <dbReference type="ARBA" id="ARBA00023170"/>
    </source>
</evidence>
<evidence type="ECO:0000256" key="6">
    <source>
        <dbReference type="ARBA" id="ARBA00022989"/>
    </source>
</evidence>
<evidence type="ECO:0000256" key="2">
    <source>
        <dbReference type="ARBA" id="ARBA00008921"/>
    </source>
</evidence>
<dbReference type="Pfam" id="PF00041">
    <property type="entry name" value="fn3"/>
    <property type="match status" value="2"/>
</dbReference>
<dbReference type="InterPro" id="IPR013098">
    <property type="entry name" value="Ig_I-set"/>
</dbReference>
<dbReference type="InterPro" id="IPR003598">
    <property type="entry name" value="Ig_sub2"/>
</dbReference>
<feature type="domain" description="Fibronectin type-III" evidence="14">
    <location>
        <begin position="651"/>
        <end position="742"/>
    </location>
</feature>
<evidence type="ECO:0000259" key="14">
    <source>
        <dbReference type="PROSITE" id="PS50853"/>
    </source>
</evidence>
<dbReference type="InterPro" id="IPR051170">
    <property type="entry name" value="Neural/epithelial_adhesion"/>
</dbReference>
<reference evidence="15 16" key="1">
    <citation type="submission" date="2022-01" db="EMBL/GenBank/DDBJ databases">
        <title>A chromosomal length assembly of Cordylochernes scorpioides.</title>
        <authorList>
            <person name="Zeh D."/>
            <person name="Zeh J."/>
        </authorList>
    </citation>
    <scope>NUCLEOTIDE SEQUENCE [LARGE SCALE GENOMIC DNA]</scope>
    <source>
        <strain evidence="15">IN4F17</strain>
        <tissue evidence="15">Whole Body</tissue>
    </source>
</reference>
<sequence>MMWGCVLTLMLWSTVVESQWNYQLPSPPTFIKVPPHTALYQVSHTADEDSHRPFFLECEANGNPEPTYRWTKDGKLFDLVAHDDRISQQPGRGTLVVTIPKDTDEGVYQCFAENSLGTSVSNTVILRKSGMSTWPSRGLAKPRFFSELVTTPPPNINNVPQSLTYDLWCPPELGSFLENGPVEITAHEGKPLTLPCTAPAGFPRPNIFWAIQSISGVMLPINSSRIASDPEGNLHFSNVTQEDALVDAVYVCCASSTFRNQYKRGKKVILRVEAADSTEQASYPITRQYTSSSNIVALRGQPAMLTCIYGGTPLPDIEWTKNGKRLDPGKYKLLNNGRDLKISSVDFEYEGTYVCKASNGVDDPQSKSIDLTVQSAPFWLFSPDDTNAAEGESVKFECKASGVPEPQLQWYINGQPLEQVAPDPRRKVENNVLTLENLEKKDTAVYQCNASNIHDYVFKNFYLNILRLAPIIMEPPDVVTEATVTSSVTLRCRVTGAPRPRVKWTRDGQEITGGRYHVMDSGDLRIEQVMMRDIGLYKCFASNMLGETEAEGALFVKSKTKIIQPPESFEVAAGKSATFRCNAVVDPTLDVIIEWRFNGHPIEFDPRIIKSPDNSLTISKTTELDSGLYTCVATTKVDMDQASATLIVQGRPNPPRIIGVNCDDQIATIEWQSTGDQRAPILIYNIEYSTNFAPDLWLPAFSNIPAPDTNPWANYTFRVIARNKIGESPPSSSSERCTTDIDVPYKNPEHVRGHGTRPDNLVISWTPMPLIEQNGPGFFYKVFWKRDDIPNSNWVQPEVTITDWRQNELVIDNQPTFKPYRIKVEAHNIKGQANVQATEVVGYSGEDLPSEAPSNFRLLEIVDPNSARFSWDPVPPESLNGHFKGYKILTWIEERQDARQMLVSPNVTTALVTILKPNSNNKVVVLAFNEGYNGPDSDMLDVRTPRGTPGPIVQFNAYPLGSNALFLIWKPPVDTNDTLIGYNIYYQEVHGTELGVKMERHPSISDPTVTRAKLDGLKPNTLYRVAVVARNEAGEGTPYFVEETTSRDSPTPPDLTADKVKVTCIAAVNENNQVTVQYREKGEDHWKPMTQDSGLELNSLYEMRVVADV</sequence>
<evidence type="ECO:0000256" key="12">
    <source>
        <dbReference type="SAM" id="SignalP"/>
    </source>
</evidence>
<dbReference type="PROSITE" id="PS50835">
    <property type="entry name" value="IG_LIKE"/>
    <property type="match status" value="6"/>
</dbReference>
<dbReference type="SMART" id="SM00408">
    <property type="entry name" value="IGc2"/>
    <property type="match status" value="6"/>
</dbReference>
<feature type="domain" description="Ig-like" evidence="13">
    <location>
        <begin position="28"/>
        <end position="121"/>
    </location>
</feature>
<name>A0ABY6KG73_9ARAC</name>
<evidence type="ECO:0000256" key="10">
    <source>
        <dbReference type="ARBA" id="ARBA00023180"/>
    </source>
</evidence>
<dbReference type="InterPro" id="IPR003961">
    <property type="entry name" value="FN3_dom"/>
</dbReference>
<dbReference type="Gene3D" id="2.60.40.10">
    <property type="entry name" value="Immunoglobulins"/>
    <property type="match status" value="10"/>
</dbReference>
<dbReference type="PANTHER" id="PTHR12231:SF256">
    <property type="entry name" value="NEUROGLIAN"/>
    <property type="match status" value="1"/>
</dbReference>
<gene>
    <name evidence="15" type="ORF">LAZ67_5000697</name>
</gene>
<dbReference type="SMART" id="SM00060">
    <property type="entry name" value="FN3"/>
    <property type="match status" value="4"/>
</dbReference>
<dbReference type="InterPro" id="IPR036179">
    <property type="entry name" value="Ig-like_dom_sf"/>
</dbReference>
<dbReference type="InterPro" id="IPR003529">
    <property type="entry name" value="Hematopoietin_rcpt_Gp130_CS"/>
</dbReference>
<evidence type="ECO:0000256" key="5">
    <source>
        <dbReference type="ARBA" id="ARBA00022737"/>
    </source>
</evidence>
<keyword evidence="4 12" id="KW-0732">Signal</keyword>
<evidence type="ECO:0000259" key="13">
    <source>
        <dbReference type="PROSITE" id="PS50835"/>
    </source>
</evidence>
<dbReference type="SUPFAM" id="SSF49265">
    <property type="entry name" value="Fibronectin type III"/>
    <property type="match status" value="3"/>
</dbReference>
<dbReference type="InterPro" id="IPR013783">
    <property type="entry name" value="Ig-like_fold"/>
</dbReference>
<feature type="chain" id="PRO_5045543689" evidence="12">
    <location>
        <begin position="19"/>
        <end position="1109"/>
    </location>
</feature>
<dbReference type="Pfam" id="PF13927">
    <property type="entry name" value="Ig_3"/>
    <property type="match status" value="3"/>
</dbReference>
<keyword evidence="8" id="KW-1015">Disulfide bond</keyword>
<evidence type="ECO:0000256" key="8">
    <source>
        <dbReference type="ARBA" id="ARBA00023157"/>
    </source>
</evidence>
<evidence type="ECO:0000256" key="11">
    <source>
        <dbReference type="ARBA" id="ARBA00023319"/>
    </source>
</evidence>
<keyword evidence="5" id="KW-0677">Repeat</keyword>
<evidence type="ECO:0000256" key="7">
    <source>
        <dbReference type="ARBA" id="ARBA00023136"/>
    </source>
</evidence>
<comment type="subcellular location">
    <subcellularLocation>
        <location evidence="1">Membrane</location>
        <topology evidence="1">Single-pass type I membrane protein</topology>
    </subcellularLocation>
</comment>
<dbReference type="Proteomes" id="UP001235939">
    <property type="component" value="Chromosome 05"/>
</dbReference>
<feature type="domain" description="Fibronectin type-III" evidence="14">
    <location>
        <begin position="852"/>
        <end position="947"/>
    </location>
</feature>
<organism evidence="15 16">
    <name type="scientific">Cordylochernes scorpioides</name>
    <dbReference type="NCBI Taxonomy" id="51811"/>
    <lineage>
        <taxon>Eukaryota</taxon>
        <taxon>Metazoa</taxon>
        <taxon>Ecdysozoa</taxon>
        <taxon>Arthropoda</taxon>
        <taxon>Chelicerata</taxon>
        <taxon>Arachnida</taxon>
        <taxon>Pseudoscorpiones</taxon>
        <taxon>Cheliferoidea</taxon>
        <taxon>Chernetidae</taxon>
        <taxon>Cordylochernes</taxon>
    </lineage>
</organism>
<comment type="similarity">
    <text evidence="2">Belongs to the type I cytokine receptor family. Type 2 subfamily.</text>
</comment>
<feature type="signal peptide" evidence="12">
    <location>
        <begin position="1"/>
        <end position="18"/>
    </location>
</feature>
<dbReference type="InterPro" id="IPR007110">
    <property type="entry name" value="Ig-like_dom"/>
</dbReference>
<feature type="domain" description="Ig-like" evidence="13">
    <location>
        <begin position="284"/>
        <end position="372"/>
    </location>
</feature>
<evidence type="ECO:0000256" key="3">
    <source>
        <dbReference type="ARBA" id="ARBA00022692"/>
    </source>
</evidence>
<evidence type="ECO:0000256" key="4">
    <source>
        <dbReference type="ARBA" id="ARBA00022729"/>
    </source>
</evidence>
<evidence type="ECO:0000313" key="15">
    <source>
        <dbReference type="EMBL" id="UYV67462.1"/>
    </source>
</evidence>
<protein>
    <submittedName>
        <fullName evidence="15">CHL1</fullName>
    </submittedName>
</protein>
<dbReference type="CDD" id="cd00063">
    <property type="entry name" value="FN3"/>
    <property type="match status" value="4"/>
</dbReference>
<dbReference type="PANTHER" id="PTHR12231">
    <property type="entry name" value="CTX-RELATED TYPE I TRANSMEMBRANE PROTEIN"/>
    <property type="match status" value="1"/>
</dbReference>
<proteinExistence type="inferred from homology"/>
<accession>A0ABY6KG73</accession>
<keyword evidence="16" id="KW-1185">Reference proteome</keyword>
<keyword evidence="9" id="KW-0675">Receptor</keyword>